<dbReference type="InterPro" id="IPR011624">
    <property type="entry name" value="Metal-dep_PHydrolase_7TM_extra"/>
</dbReference>
<accession>A0A9E8RV74</accession>
<organism evidence="3 4">
    <name type="scientific">Fervidibacillus albus</name>
    <dbReference type="NCBI Taxonomy" id="2980026"/>
    <lineage>
        <taxon>Bacteria</taxon>
        <taxon>Bacillati</taxon>
        <taxon>Bacillota</taxon>
        <taxon>Bacilli</taxon>
        <taxon>Bacillales</taxon>
        <taxon>Bacillaceae</taxon>
        <taxon>Fervidibacillus</taxon>
    </lineage>
</organism>
<gene>
    <name evidence="3" type="ORF">OE104_03340</name>
</gene>
<dbReference type="PANTHER" id="PTHR36442">
    <property type="entry name" value="CYCLIC-DI-AMP PHOSPHODIESTERASE PGPH"/>
    <property type="match status" value="1"/>
</dbReference>
<keyword evidence="1" id="KW-0472">Membrane</keyword>
<dbReference type="PANTHER" id="PTHR36442:SF1">
    <property type="entry name" value="CYCLIC-DI-AMP PHOSPHODIESTERASE PGPH"/>
    <property type="match status" value="1"/>
</dbReference>
<keyword evidence="1" id="KW-1133">Transmembrane helix</keyword>
<feature type="transmembrane region" description="Helical" evidence="1">
    <location>
        <begin position="444"/>
        <end position="469"/>
    </location>
</feature>
<dbReference type="EMBL" id="CP106878">
    <property type="protein sequence ID" value="WAA10380.1"/>
    <property type="molecule type" value="Genomic_DNA"/>
</dbReference>
<dbReference type="CDD" id="cd00077">
    <property type="entry name" value="HDc"/>
    <property type="match status" value="1"/>
</dbReference>
<keyword evidence="4" id="KW-1185">Reference proteome</keyword>
<dbReference type="InterPro" id="IPR003607">
    <property type="entry name" value="HD/PDEase_dom"/>
</dbReference>
<evidence type="ECO:0000256" key="1">
    <source>
        <dbReference type="SAM" id="Phobius"/>
    </source>
</evidence>
<dbReference type="InterPro" id="IPR006675">
    <property type="entry name" value="HDIG_dom"/>
</dbReference>
<dbReference type="InterPro" id="IPR011621">
    <property type="entry name" value="Metal-dep_PHydrolase_7TM_intra"/>
</dbReference>
<evidence type="ECO:0000313" key="4">
    <source>
        <dbReference type="Proteomes" id="UP001164718"/>
    </source>
</evidence>
<dbReference type="Gene3D" id="1.10.3210.10">
    <property type="entry name" value="Hypothetical protein af1432"/>
    <property type="match status" value="1"/>
</dbReference>
<feature type="transmembrane region" description="Helical" evidence="1">
    <location>
        <begin position="385"/>
        <end position="404"/>
    </location>
</feature>
<dbReference type="AlphaFoldDB" id="A0A9E8RV74"/>
<proteinExistence type="predicted"/>
<dbReference type="KEGG" id="faf:OE104_03340"/>
<feature type="transmembrane region" description="Helical" evidence="1">
    <location>
        <begin position="21"/>
        <end position="40"/>
    </location>
</feature>
<dbReference type="NCBIfam" id="TIGR00277">
    <property type="entry name" value="HDIG"/>
    <property type="match status" value="1"/>
</dbReference>
<sequence>MRKRKRLSTTMNRWFNKTISRWFLMAVTGVVLFFSMYGNVRPEQLDIQKFSIAEETIRAPFTIEDKEMTEEKRTEAINQVQPQYVLKPEYVQNRVDLITSIFDSSIEVLDEIAMEKQEHEGEEPFEEPSTSEKVDRLKEKLTDDVINDLSDSTLEALVTSSKNNLEIARDAAVTAVNNVMTERISASQVENAKKQAEEEIRYISLPSDLKEATIELGRYAVIQNEFYSPEATEQLREQAGENIQPVTILQGQIIVEEGQLITNEVYRQLELLGLTDTEQAVFPSIGLAVIVLLLLGVIFYHRGSNDKGDTKELFIFNFILIISILLMKGISLLSSTEIDLSYIYPAAMSTILLKILINDRLAIISLIISAISGTIIFNGQTSGSFHLSIGIYILISGMAGIIFLTNQNQRSKIFQAGLFASLVNVLIIGAVLFILNSQVNYMQYIYYTLAAIGSGVGSAVFSIGLLPFFEAGFGIVSSVKLIELSNPNHPLLKKILTEAPGTYHHSVMVANLADAACEAIGANGLLARVGSYYHDIGKTRRPNFFIENQVNFDNPHDRISPDVSKDIIIAHTTDGAEILEKHHMPKEIVDIARQHHGTSLLQFFYHKAKETREQVREEDYRYPGPKPQSKEAAIISIADSVEAAVRSMKNPSMDEIEDLVKKIIKERINDNQFDECDITLKELQTVEKTLCASLHGIFHNRIQYPELDEGEK</sequence>
<dbReference type="InterPro" id="IPR006674">
    <property type="entry name" value="HD_domain"/>
</dbReference>
<dbReference type="RefSeq" id="WP_275418165.1">
    <property type="nucleotide sequence ID" value="NZ_CP106878.1"/>
</dbReference>
<evidence type="ECO:0000313" key="3">
    <source>
        <dbReference type="EMBL" id="WAA10380.1"/>
    </source>
</evidence>
<evidence type="ECO:0000259" key="2">
    <source>
        <dbReference type="PROSITE" id="PS51831"/>
    </source>
</evidence>
<feature type="transmembrane region" description="Helical" evidence="1">
    <location>
        <begin position="280"/>
        <end position="301"/>
    </location>
</feature>
<dbReference type="Pfam" id="PF07697">
    <property type="entry name" value="7TMR-HDED"/>
    <property type="match status" value="1"/>
</dbReference>
<feature type="transmembrane region" description="Helical" evidence="1">
    <location>
        <begin position="416"/>
        <end position="438"/>
    </location>
</feature>
<protein>
    <submittedName>
        <fullName evidence="3">HD family phosphohydrolase</fullName>
    </submittedName>
</protein>
<feature type="domain" description="HD" evidence="2">
    <location>
        <begin position="502"/>
        <end position="644"/>
    </location>
</feature>
<dbReference type="Pfam" id="PF07698">
    <property type="entry name" value="7TM-7TMR_HD"/>
    <property type="match status" value="1"/>
</dbReference>
<dbReference type="Pfam" id="PF01966">
    <property type="entry name" value="HD"/>
    <property type="match status" value="1"/>
</dbReference>
<keyword evidence="1" id="KW-0812">Transmembrane</keyword>
<dbReference type="PROSITE" id="PS51831">
    <property type="entry name" value="HD"/>
    <property type="match status" value="1"/>
</dbReference>
<reference evidence="3" key="1">
    <citation type="submission" date="2022-09" db="EMBL/GenBank/DDBJ databases">
        <title>Complete Genomes of Fervidibacillus albus and Fervidibacillus halotolerans isolated from tidal flat sediments.</title>
        <authorList>
            <person name="Kwon K.K."/>
            <person name="Yang S.-H."/>
            <person name="Park M.J."/>
            <person name="Oh H.-M."/>
        </authorList>
    </citation>
    <scope>NUCLEOTIDE SEQUENCE</scope>
    <source>
        <strain evidence="3">MEBiC13591</strain>
    </source>
</reference>
<dbReference type="Proteomes" id="UP001164718">
    <property type="component" value="Chromosome"/>
</dbReference>
<feature type="transmembrane region" description="Helical" evidence="1">
    <location>
        <begin position="362"/>
        <end position="379"/>
    </location>
</feature>
<dbReference type="InterPro" id="IPR052722">
    <property type="entry name" value="PgpH_phosphodiesterase"/>
</dbReference>
<name>A0A9E8RV74_9BACI</name>
<feature type="transmembrane region" description="Helical" evidence="1">
    <location>
        <begin position="313"/>
        <end position="334"/>
    </location>
</feature>
<dbReference type="SUPFAM" id="SSF109604">
    <property type="entry name" value="HD-domain/PDEase-like"/>
    <property type="match status" value="1"/>
</dbReference>
<dbReference type="SMART" id="SM00471">
    <property type="entry name" value="HDc"/>
    <property type="match status" value="1"/>
</dbReference>